<dbReference type="Proteomes" id="UP000597617">
    <property type="component" value="Unassembled WGS sequence"/>
</dbReference>
<evidence type="ECO:0000256" key="1">
    <source>
        <dbReference type="ARBA" id="ARBA00017922"/>
    </source>
</evidence>
<evidence type="ECO:0000313" key="4">
    <source>
        <dbReference type="Proteomes" id="UP000597617"/>
    </source>
</evidence>
<evidence type="ECO:0000256" key="2">
    <source>
        <dbReference type="ARBA" id="ARBA00022729"/>
    </source>
</evidence>
<name>A0ABS0IMF8_9BACT</name>
<dbReference type="InterPro" id="IPR012640">
    <property type="entry name" value="Membr_lipoprot_lipid_attach_CS"/>
</dbReference>
<dbReference type="PROSITE" id="PS51257">
    <property type="entry name" value="PROKAR_LIPOPROTEIN"/>
    <property type="match status" value="1"/>
</dbReference>
<accession>A0ABS0IMF8</accession>
<proteinExistence type="predicted"/>
<reference evidence="3 4" key="1">
    <citation type="submission" date="2020-11" db="EMBL/GenBank/DDBJ databases">
        <authorList>
            <person name="Kim M.K."/>
        </authorList>
    </citation>
    <scope>NUCLEOTIDE SEQUENCE [LARGE SCALE GENOMIC DNA]</scope>
    <source>
        <strain evidence="3 4">BT683</strain>
    </source>
</reference>
<comment type="caution">
    <text evidence="3">The sequence shown here is derived from an EMBL/GenBank/DDBJ whole genome shotgun (WGS) entry which is preliminary data.</text>
</comment>
<dbReference type="EMBL" id="JADQDQ010000013">
    <property type="protein sequence ID" value="MBF9239526.1"/>
    <property type="molecule type" value="Genomic_DNA"/>
</dbReference>
<keyword evidence="4" id="KW-1185">Reference proteome</keyword>
<protein>
    <recommendedName>
        <fullName evidence="1">Type IV secretion system putative lipoprotein virB7</fullName>
    </recommendedName>
</protein>
<evidence type="ECO:0000313" key="3">
    <source>
        <dbReference type="EMBL" id="MBF9239526.1"/>
    </source>
</evidence>
<gene>
    <name evidence="3" type="ORF">I2I05_19185</name>
</gene>
<organism evidence="3 4">
    <name type="scientific">Hymenobacter jeongseonensis</name>
    <dbReference type="NCBI Taxonomy" id="2791027"/>
    <lineage>
        <taxon>Bacteria</taxon>
        <taxon>Pseudomonadati</taxon>
        <taxon>Bacteroidota</taxon>
        <taxon>Cytophagia</taxon>
        <taxon>Cytophagales</taxon>
        <taxon>Hymenobacteraceae</taxon>
        <taxon>Hymenobacter</taxon>
    </lineage>
</organism>
<sequence length="207" mass="23816">MRKIFILLLAILTLAGCNNKHPETIYGIKLGYPAESEINKAIKEGDLVPSEAGNIMTLSNSAKGSVFYNTYTDTEGEKMLESVNIKFYTKGLFSLRAGEGVHYLNFKVNEEDKNFIVDSYFKKYGAIAKEELKSDASYSDETEGRYYTVNINEGESVYSYYWIEKNRVINLTIFNDMCDANYYFRSEYSKELHSTIDKTLNDKRQDF</sequence>
<dbReference type="Pfam" id="PF08139">
    <property type="entry name" value="LPAM_1"/>
    <property type="match status" value="1"/>
</dbReference>
<dbReference type="RefSeq" id="WP_196283877.1">
    <property type="nucleotide sequence ID" value="NZ_JADQDQ010000013.1"/>
</dbReference>
<keyword evidence="3" id="KW-0449">Lipoprotein</keyword>
<keyword evidence="2" id="KW-0732">Signal</keyword>